<sequence length="108" mass="11689">MNLTSTKPRPSGRGKVFKLLFATSVICHIPESQGAKSEGQLLARDRGNGLKTQPVVYHWTSGAGWVRTAPTSCEVMKMKAVNHEPVSRPEGTLRPSGRGGGQQHLRAL</sequence>
<dbReference type="AlphaFoldDB" id="A0A429FZT0"/>
<organism evidence="2 3">
    <name type="scientific">Candidatus Korarchaeum cryptofilum</name>
    <dbReference type="NCBI Taxonomy" id="498846"/>
    <lineage>
        <taxon>Archaea</taxon>
        <taxon>Thermoproteota</taxon>
        <taxon>Candidatus Korarchaeia</taxon>
        <taxon>Candidatus Korarchaeales</taxon>
        <taxon>Candidatus Korarchaeaceae</taxon>
        <taxon>Candidatus Korarchaeum</taxon>
    </lineage>
</organism>
<evidence type="ECO:0000313" key="3">
    <source>
        <dbReference type="Proteomes" id="UP000278149"/>
    </source>
</evidence>
<evidence type="ECO:0000313" key="2">
    <source>
        <dbReference type="EMBL" id="RSN67080.1"/>
    </source>
</evidence>
<accession>A0A429FZT0</accession>
<reference evidence="2 3" key="1">
    <citation type="submission" date="2018-10" db="EMBL/GenBank/DDBJ databases">
        <title>Co-occurring genomic capacity for anaerobic methane metabolism and dissimilatory sulfite reduction discovered in the Korarchaeota.</title>
        <authorList>
            <person name="Mckay L.J."/>
            <person name="Dlakic M."/>
            <person name="Fields M.W."/>
            <person name="Delmont T.O."/>
            <person name="Eren A.M."/>
            <person name="Jay Z.J."/>
            <person name="Klingelsmith K.B."/>
            <person name="Rusch D.B."/>
            <person name="Inskeep W.P."/>
        </authorList>
    </citation>
    <scope>NUCLEOTIDE SEQUENCE [LARGE SCALE GENOMIC DNA]</scope>
    <source>
        <strain evidence="2 3">WS</strain>
    </source>
</reference>
<dbReference type="Proteomes" id="UP000278149">
    <property type="component" value="Unassembled WGS sequence"/>
</dbReference>
<dbReference type="EMBL" id="RCOR01000050">
    <property type="protein sequence ID" value="RSN67080.1"/>
    <property type="molecule type" value="Genomic_DNA"/>
</dbReference>
<name>A0A429FZT0_9CREN</name>
<gene>
    <name evidence="2" type="ORF">D9Q81_09385</name>
</gene>
<evidence type="ECO:0000256" key="1">
    <source>
        <dbReference type="SAM" id="MobiDB-lite"/>
    </source>
</evidence>
<protein>
    <submittedName>
        <fullName evidence="2">Uncharacterized protein</fullName>
    </submittedName>
</protein>
<comment type="caution">
    <text evidence="2">The sequence shown here is derived from an EMBL/GenBank/DDBJ whole genome shotgun (WGS) entry which is preliminary data.</text>
</comment>
<proteinExistence type="predicted"/>
<feature type="region of interest" description="Disordered" evidence="1">
    <location>
        <begin position="80"/>
        <end position="108"/>
    </location>
</feature>